<sequence>MNIDRIVLAFAGAMVLLSVALAYLVSPWWLLLALFVGANLLQASFSGFCPLARILARLGVRPGSAFPGRSA</sequence>
<organism evidence="3 4">
    <name type="scientific">Luteibacter jiangsuensis</name>
    <dbReference type="NCBI Taxonomy" id="637577"/>
    <lineage>
        <taxon>Bacteria</taxon>
        <taxon>Pseudomonadati</taxon>
        <taxon>Pseudomonadota</taxon>
        <taxon>Gammaproteobacteria</taxon>
        <taxon>Lysobacterales</taxon>
        <taxon>Rhodanobacteraceae</taxon>
        <taxon>Luteibacter</taxon>
    </lineage>
</organism>
<dbReference type="Pfam" id="PF11127">
    <property type="entry name" value="YgaP-like_TM"/>
    <property type="match status" value="1"/>
</dbReference>
<evidence type="ECO:0000259" key="2">
    <source>
        <dbReference type="Pfam" id="PF11127"/>
    </source>
</evidence>
<feature type="domain" description="Inner membrane protein YgaP-like transmembrane" evidence="2">
    <location>
        <begin position="2"/>
        <end position="55"/>
    </location>
</feature>
<protein>
    <submittedName>
        <fullName evidence="3">DUF2892 domain-containing protein</fullName>
    </submittedName>
</protein>
<proteinExistence type="predicted"/>
<dbReference type="Proteomes" id="UP001429601">
    <property type="component" value="Unassembled WGS sequence"/>
</dbReference>
<evidence type="ECO:0000313" key="4">
    <source>
        <dbReference type="Proteomes" id="UP001429601"/>
    </source>
</evidence>
<dbReference type="Gene3D" id="6.10.140.1340">
    <property type="match status" value="1"/>
</dbReference>
<gene>
    <name evidence="3" type="ORF">HBF26_00115</name>
</gene>
<dbReference type="EMBL" id="JAAQQR010000001">
    <property type="protein sequence ID" value="NID03270.1"/>
    <property type="molecule type" value="Genomic_DNA"/>
</dbReference>
<dbReference type="RefSeq" id="WP_167121875.1">
    <property type="nucleotide sequence ID" value="NZ_JAAQQR010000001.1"/>
</dbReference>
<accession>A0ABX0PY21</accession>
<feature type="transmembrane region" description="Helical" evidence="1">
    <location>
        <begin position="32"/>
        <end position="56"/>
    </location>
</feature>
<keyword evidence="1" id="KW-0812">Transmembrane</keyword>
<evidence type="ECO:0000256" key="1">
    <source>
        <dbReference type="SAM" id="Phobius"/>
    </source>
</evidence>
<evidence type="ECO:0000313" key="3">
    <source>
        <dbReference type="EMBL" id="NID03270.1"/>
    </source>
</evidence>
<comment type="caution">
    <text evidence="3">The sequence shown here is derived from an EMBL/GenBank/DDBJ whole genome shotgun (WGS) entry which is preliminary data.</text>
</comment>
<name>A0ABX0PY21_9GAMM</name>
<keyword evidence="1" id="KW-1133">Transmembrane helix</keyword>
<keyword evidence="4" id="KW-1185">Reference proteome</keyword>
<keyword evidence="1" id="KW-0472">Membrane</keyword>
<dbReference type="InterPro" id="IPR021309">
    <property type="entry name" value="YgaP-like_TM"/>
</dbReference>
<reference evidence="3 4" key="1">
    <citation type="journal article" date="2011" name="Curr. Microbiol.">
        <title>Luteibacter jiangsuensis sp. nov.: a methamidophos-degrading bacterium isolated from a methamidophos-manufacturing factory.</title>
        <authorList>
            <person name="Wang L."/>
            <person name="Wang G.L."/>
            <person name="Li S.P."/>
            <person name="Jiang J.D."/>
        </authorList>
    </citation>
    <scope>NUCLEOTIDE SEQUENCE [LARGE SCALE GENOMIC DNA]</scope>
    <source>
        <strain evidence="3 4">CGMCC 1.10133</strain>
    </source>
</reference>